<dbReference type="PROSITE" id="PS50294">
    <property type="entry name" value="WD_REPEATS_REGION"/>
    <property type="match status" value="7"/>
</dbReference>
<dbReference type="GO" id="GO:0003824">
    <property type="term" value="F:catalytic activity"/>
    <property type="evidence" value="ECO:0007669"/>
    <property type="project" value="InterPro"/>
</dbReference>
<keyword evidence="3" id="KW-0677">Repeat</keyword>
<reference evidence="10" key="1">
    <citation type="submission" date="2021-01" db="EMBL/GenBank/DDBJ databases">
        <authorList>
            <person name="Bezrukov I."/>
        </authorList>
    </citation>
    <scope>NUCLEOTIDE SEQUENCE</scope>
</reference>
<dbReference type="InterPro" id="IPR051570">
    <property type="entry name" value="TBC1_cilium_biogenesis"/>
</dbReference>
<evidence type="ECO:0000256" key="5">
    <source>
        <dbReference type="ARBA" id="ARBA00038229"/>
    </source>
</evidence>
<dbReference type="PRINTS" id="PR00320">
    <property type="entry name" value="GPROTEINBRPT"/>
</dbReference>
<evidence type="ECO:0000256" key="1">
    <source>
        <dbReference type="ARBA" id="ARBA00004604"/>
    </source>
</evidence>
<evidence type="ECO:0000256" key="3">
    <source>
        <dbReference type="ARBA" id="ARBA00022737"/>
    </source>
</evidence>
<comment type="subcellular location">
    <subcellularLocation>
        <location evidence="1">Nucleus</location>
        <location evidence="1">Nucleolus</location>
    </subcellularLocation>
</comment>
<keyword evidence="11" id="KW-1185">Reference proteome</keyword>
<dbReference type="Gene3D" id="3.60.10.10">
    <property type="entry name" value="Endonuclease/exonuclease/phosphatase"/>
    <property type="match status" value="1"/>
</dbReference>
<evidence type="ECO:0008006" key="12">
    <source>
        <dbReference type="Google" id="ProtNLM"/>
    </source>
</evidence>
<evidence type="ECO:0000313" key="11">
    <source>
        <dbReference type="Proteomes" id="UP000682877"/>
    </source>
</evidence>
<feature type="repeat" description="WD" evidence="6">
    <location>
        <begin position="620"/>
        <end position="661"/>
    </location>
</feature>
<dbReference type="SUPFAM" id="SSF50998">
    <property type="entry name" value="Quinoprotein alcohol dehydrogenase-like"/>
    <property type="match status" value="1"/>
</dbReference>
<feature type="repeat" description="WD" evidence="6">
    <location>
        <begin position="483"/>
        <end position="515"/>
    </location>
</feature>
<accession>A0A8S1ZYW0</accession>
<feature type="repeat" description="WD" evidence="6">
    <location>
        <begin position="578"/>
        <end position="619"/>
    </location>
</feature>
<dbReference type="CDD" id="cd00200">
    <property type="entry name" value="WD40"/>
    <property type="match status" value="1"/>
</dbReference>
<dbReference type="PROSITE" id="PS50082">
    <property type="entry name" value="WD_REPEATS_2"/>
    <property type="match status" value="8"/>
</dbReference>
<dbReference type="FunFam" id="2.130.10.10:FF:001004">
    <property type="entry name" value="Transducin family protein / WD-40 repeat family protein"/>
    <property type="match status" value="1"/>
</dbReference>
<dbReference type="Pfam" id="PF25172">
    <property type="entry name" value="Beta-prop_WDR3_2nd"/>
    <property type="match status" value="1"/>
</dbReference>
<dbReference type="InterPro" id="IPR015943">
    <property type="entry name" value="WD40/YVTN_repeat-like_dom_sf"/>
</dbReference>
<sequence>MVKAYLRYEAASSFGVISSVDSNITYDSTGKHVLAPALEKVGIWHVRQGVCTKTLNPSSSRGGPSLAVTSIASSASSLVAVGYADGSIRIWDCEKGTCEVNFNSHKGAVTALRYNKVGSMLASGSKDNDVILWDVVGESGLFRLRGHRDQVTDLVFLDGGKKLVSSSKDKFLRVWDLETQHCMQIVSGHHSEVWSVDADPEERFVVTGSADQELRFYAVKQYLSSGSLVSDSNANEIKTSEEHSTENKWEILKPFGEIQRQTKDRVARVRFNVSGKLLACQMAGKTVEIFRVLDEAEAKKKAKRRLHRKEKKTSKVGDENLTANGEASAKIEQADTVSSPTVPDVFKLLQVIRAGRKISSFSFCPVTPKESLGTVALSLNNNSLEFYSLKSSENEKTVTIEHQGHRSDVRSVTLSEDNTLLMSTSHSEVKIWNPSTGSCLRTIDSGYGLCSLIVPQNKYGIVGTKSGVLEIIDIGSATKVEEVEAHGGTIWSITAIPNDNGFVTVSADHEVKFWDYQVKQKSGKATKQLTVSNVKSMKMNDDVLAVAISPDAKHIAVALLDSTVKVFYMDSLKFYLSLYGHKLPVMCIDISSDGELIVTGSQDKNLKIWGLDFGDCHKSIFAHGDSVMGVKFVRNTHYLFSIGKDRLVKYWDADKFELLLTLEGHHAEIWCLAVSNRGDFLVTGSHDRSMRRWDRSEEPFFLEEEKEKRLEELFESEIDNEDRHGPMEEIPEEGVAALAGKKTIDILSAADSIIDALEVAEDEKNRHAAYEEEKTNGKVPEYLPNAVMFGLSPTDYVLRAISNVRTNDLEQTLLALPFSESLKFLCYMKDWSLIPEKVELVSRIATIILQTHHNQLVTTPSARPVLSVLRDILYSEIKACKDTIGFNLAAMDHVKQMMDSRSDAPFKDAKAKLMEIRSQQAKRMASRADTKMEKKRKKKQKKLEEGQHGHALSLQRRTSTAAMGSKKVVVIDKRRGFSVSGSHGSASLRRFRHFHYLKRDYMLCVFRRKLGCLFSRLRWVIKKRVRARVIVRRFRKARWRARRKESPESEVSSIHLSSNSRRRIRVATFNVAMFSLAPVVQNMEETDFLGHIDSNNITCPSPKGILKQSPLHSSAVRKPKVCINLPDNEISLAQSYSFLSMVENDNDGKENRGSISMRSPVCLPSCWWDQESFNGYSSRRSIAELLRELDADILALQDVKAEEETLMKPLSDLASALGMKYVFAESWAPEYGNAILSKWPIKKWRVQRIADVDDFRNVLKVTVEVPWAGDVNVYCTQLDHLDENWRMKQIDAITQGDESPHILLGGLNSLDGSDYSIARWNHILKYYEDSGKPTPRVEVMRFLKGKGYLDSKEFAGECEPVVIIAKGQNVQGTCKYGTRVDYILASPESPYEFVPGSYSVVSSKGTSDHHIVKVDLIITKERSRGSFKHSRKKAKQKIFQIKANLMSGDTWKLGNLMSS</sequence>
<feature type="region of interest" description="Disordered" evidence="7">
    <location>
        <begin position="301"/>
        <end position="335"/>
    </location>
</feature>
<dbReference type="InterPro" id="IPR007148">
    <property type="entry name" value="SSU_processome_Utp12"/>
</dbReference>
<feature type="compositionally biased region" description="Basic residues" evidence="7">
    <location>
        <begin position="301"/>
        <end position="312"/>
    </location>
</feature>
<evidence type="ECO:0000259" key="9">
    <source>
        <dbReference type="Pfam" id="PF04003"/>
    </source>
</evidence>
<evidence type="ECO:0000313" key="10">
    <source>
        <dbReference type="EMBL" id="CAE5968063.1"/>
    </source>
</evidence>
<dbReference type="Gene3D" id="2.130.10.10">
    <property type="entry name" value="YVTN repeat-like/Quinoprotein amine dehydrogenase"/>
    <property type="match status" value="3"/>
</dbReference>
<dbReference type="GO" id="GO:0032040">
    <property type="term" value="C:small-subunit processome"/>
    <property type="evidence" value="ECO:0007669"/>
    <property type="project" value="TreeGrafter"/>
</dbReference>
<dbReference type="FunFam" id="2.130.10.10:FF:001298">
    <property type="entry name" value="WD repeat-containing protein 3 isoform A"/>
    <property type="match status" value="1"/>
</dbReference>
<dbReference type="InterPro" id="IPR020472">
    <property type="entry name" value="WD40_PAC1"/>
</dbReference>
<dbReference type="PROSITE" id="PS00678">
    <property type="entry name" value="WD_REPEATS_1"/>
    <property type="match status" value="2"/>
</dbReference>
<feature type="repeat" description="WD" evidence="6">
    <location>
        <begin position="102"/>
        <end position="135"/>
    </location>
</feature>
<feature type="repeat" description="WD" evidence="6">
    <location>
        <begin position="144"/>
        <end position="185"/>
    </location>
</feature>
<dbReference type="InterPro" id="IPR019775">
    <property type="entry name" value="WD40_repeat_CS"/>
</dbReference>
<feature type="repeat" description="WD" evidence="6">
    <location>
        <begin position="662"/>
        <end position="694"/>
    </location>
</feature>
<dbReference type="InterPro" id="IPR036691">
    <property type="entry name" value="Endo/exonu/phosph_ase_sf"/>
</dbReference>
<keyword evidence="4" id="KW-0539">Nucleus</keyword>
<organism evidence="10 11">
    <name type="scientific">Arabidopsis arenosa</name>
    <name type="common">Sand rock-cress</name>
    <name type="synonym">Cardaminopsis arenosa</name>
    <dbReference type="NCBI Taxonomy" id="38785"/>
    <lineage>
        <taxon>Eukaryota</taxon>
        <taxon>Viridiplantae</taxon>
        <taxon>Streptophyta</taxon>
        <taxon>Embryophyta</taxon>
        <taxon>Tracheophyta</taxon>
        <taxon>Spermatophyta</taxon>
        <taxon>Magnoliopsida</taxon>
        <taxon>eudicotyledons</taxon>
        <taxon>Gunneridae</taxon>
        <taxon>Pentapetalae</taxon>
        <taxon>rosids</taxon>
        <taxon>malvids</taxon>
        <taxon>Brassicales</taxon>
        <taxon>Brassicaceae</taxon>
        <taxon>Camelineae</taxon>
        <taxon>Arabidopsis</taxon>
    </lineage>
</organism>
<feature type="domain" description="Small-subunit processome Utp12" evidence="9">
    <location>
        <begin position="795"/>
        <end position="896"/>
    </location>
</feature>
<dbReference type="Proteomes" id="UP000682877">
    <property type="component" value="Chromosome 3"/>
</dbReference>
<evidence type="ECO:0000259" key="8">
    <source>
        <dbReference type="Pfam" id="PF03372"/>
    </source>
</evidence>
<dbReference type="InterPro" id="IPR005135">
    <property type="entry name" value="Endo/exonuclease/phosphatase"/>
</dbReference>
<dbReference type="SUPFAM" id="SSF56219">
    <property type="entry name" value="DNase I-like"/>
    <property type="match status" value="1"/>
</dbReference>
<dbReference type="Pfam" id="PF03372">
    <property type="entry name" value="Exo_endo_phos"/>
    <property type="match status" value="1"/>
</dbReference>
<dbReference type="Pfam" id="PF25173">
    <property type="entry name" value="Beta-prop_WDR3_1st"/>
    <property type="match status" value="1"/>
</dbReference>
<dbReference type="FunFam" id="2.130.10.10:FF:000172">
    <property type="entry name" value="WD repeat domain 3"/>
    <property type="match status" value="1"/>
</dbReference>
<evidence type="ECO:0000256" key="4">
    <source>
        <dbReference type="ARBA" id="ARBA00023242"/>
    </source>
</evidence>
<name>A0A8S1ZYW0_ARAAE</name>
<feature type="repeat" description="WD" evidence="6">
    <location>
        <begin position="402"/>
        <end position="442"/>
    </location>
</feature>
<dbReference type="InterPro" id="IPR011047">
    <property type="entry name" value="Quinoprotein_ADH-like_sf"/>
</dbReference>
<dbReference type="GO" id="GO:0030515">
    <property type="term" value="F:snoRNA binding"/>
    <property type="evidence" value="ECO:0007669"/>
    <property type="project" value="TreeGrafter"/>
</dbReference>
<evidence type="ECO:0000256" key="7">
    <source>
        <dbReference type="SAM" id="MobiDB-lite"/>
    </source>
</evidence>
<evidence type="ECO:0000256" key="6">
    <source>
        <dbReference type="PROSITE-ProRule" id="PRU00221"/>
    </source>
</evidence>
<feature type="repeat" description="WD" evidence="6">
    <location>
        <begin position="186"/>
        <end position="217"/>
    </location>
</feature>
<comment type="similarity">
    <text evidence="5">Belongs to the WD repeat WDR3/UTP12 family.</text>
</comment>
<feature type="region of interest" description="Disordered" evidence="7">
    <location>
        <begin position="922"/>
        <end position="958"/>
    </location>
</feature>
<dbReference type="PANTHER" id="PTHR19853">
    <property type="entry name" value="WD REPEAT CONTAINING PROTEIN 3 WDR3"/>
    <property type="match status" value="1"/>
</dbReference>
<dbReference type="SMART" id="SM00320">
    <property type="entry name" value="WD40"/>
    <property type="match status" value="11"/>
</dbReference>
<dbReference type="PANTHER" id="PTHR19853:SF0">
    <property type="entry name" value="WD REPEAT-CONTAINING PROTEIN 3"/>
    <property type="match status" value="1"/>
</dbReference>
<feature type="domain" description="Endonuclease/exonuclease/phosphatase" evidence="8">
    <location>
        <begin position="1176"/>
        <end position="1409"/>
    </location>
</feature>
<dbReference type="InterPro" id="IPR001680">
    <property type="entry name" value="WD40_rpt"/>
</dbReference>
<dbReference type="GO" id="GO:0030490">
    <property type="term" value="P:maturation of SSU-rRNA"/>
    <property type="evidence" value="ECO:0007669"/>
    <property type="project" value="TreeGrafter"/>
</dbReference>
<dbReference type="GO" id="GO:0034388">
    <property type="term" value="C:Pwp2p-containing subcomplex of 90S preribosome"/>
    <property type="evidence" value="ECO:0007669"/>
    <property type="project" value="TreeGrafter"/>
</dbReference>
<gene>
    <name evidence="10" type="ORF">AARE701A_LOCUS7801</name>
</gene>
<evidence type="ECO:0000256" key="2">
    <source>
        <dbReference type="ARBA" id="ARBA00022574"/>
    </source>
</evidence>
<dbReference type="Pfam" id="PF04003">
    <property type="entry name" value="Utp12"/>
    <property type="match status" value="1"/>
</dbReference>
<proteinExistence type="inferred from homology"/>
<dbReference type="FunFam" id="3.60.10.10:FF:000045">
    <property type="entry name" value="Endonuclease/exonuclease/phosphatase family protein"/>
    <property type="match status" value="1"/>
</dbReference>
<protein>
    <recommendedName>
        <fullName evidence="12">Transducin family protein</fullName>
    </recommendedName>
</protein>
<dbReference type="EMBL" id="LR999453">
    <property type="protein sequence ID" value="CAE5968063.1"/>
    <property type="molecule type" value="Genomic_DNA"/>
</dbReference>
<keyword evidence="2 6" id="KW-0853">WD repeat</keyword>
<dbReference type="FunFam" id="2.130.10.10:FF:001845">
    <property type="entry name" value="Transducin family protein / WD-40 repeat family protein"/>
    <property type="match status" value="1"/>
</dbReference>